<evidence type="ECO:0000313" key="7">
    <source>
        <dbReference type="Proteomes" id="UP000826271"/>
    </source>
</evidence>
<dbReference type="PANTHER" id="PTHR34269">
    <property type="entry name" value="TRANSCRIPTION FACTOR B3-DOMAIN FAMILY-RELATED"/>
    <property type="match status" value="1"/>
</dbReference>
<evidence type="ECO:0000256" key="2">
    <source>
        <dbReference type="ARBA" id="ARBA00023015"/>
    </source>
</evidence>
<accession>A0AAV6WRM9</accession>
<dbReference type="EMBL" id="WHWC01000013">
    <property type="protein sequence ID" value="KAG8371112.1"/>
    <property type="molecule type" value="Genomic_DNA"/>
</dbReference>
<evidence type="ECO:0000313" key="6">
    <source>
        <dbReference type="EMBL" id="KAG8371112.1"/>
    </source>
</evidence>
<dbReference type="AlphaFoldDB" id="A0AAV6WRM9"/>
<comment type="subcellular location">
    <subcellularLocation>
        <location evidence="1">Nucleus</location>
    </subcellularLocation>
</comment>
<keyword evidence="3" id="KW-0238">DNA-binding</keyword>
<comment type="caution">
    <text evidence="6">The sequence shown here is derived from an EMBL/GenBank/DDBJ whole genome shotgun (WGS) entry which is preliminary data.</text>
</comment>
<evidence type="ECO:0000256" key="5">
    <source>
        <dbReference type="ARBA" id="ARBA00023242"/>
    </source>
</evidence>
<evidence type="ECO:0000256" key="1">
    <source>
        <dbReference type="ARBA" id="ARBA00004123"/>
    </source>
</evidence>
<keyword evidence="7" id="KW-1185">Reference proteome</keyword>
<dbReference type="InterPro" id="IPR015300">
    <property type="entry name" value="DNA-bd_pseudobarrel_sf"/>
</dbReference>
<evidence type="ECO:0000256" key="3">
    <source>
        <dbReference type="ARBA" id="ARBA00023125"/>
    </source>
</evidence>
<protein>
    <recommendedName>
        <fullName evidence="8">TF-B3 domain-containing protein</fullName>
    </recommendedName>
</protein>
<proteinExistence type="predicted"/>
<keyword evidence="2" id="KW-0805">Transcription regulation</keyword>
<evidence type="ECO:0000256" key="4">
    <source>
        <dbReference type="ARBA" id="ARBA00023163"/>
    </source>
</evidence>
<dbReference type="InterPro" id="IPR051442">
    <property type="entry name" value="B3_domain"/>
</dbReference>
<dbReference type="GO" id="GO:0005634">
    <property type="term" value="C:nucleus"/>
    <property type="evidence" value="ECO:0007669"/>
    <property type="project" value="UniProtKB-SubCell"/>
</dbReference>
<sequence length="130" mass="15169">MSRNRNSRRLLNSVLVSSIAGLQLTGKKLWHIHVDVDDQEASHILPHPVDNGAILIETEGAEVRIWDKDTRFEHVLVLTTWKSGSYVLKKNWATDFMKRRSLKEDDEIGLRWDDHNSRFEFTLLYQGLEL</sequence>
<gene>
    <name evidence="6" type="ORF">BUALT_Bualt13G0052900</name>
</gene>
<evidence type="ECO:0008006" key="8">
    <source>
        <dbReference type="Google" id="ProtNLM"/>
    </source>
</evidence>
<dbReference type="GO" id="GO:0003677">
    <property type="term" value="F:DNA binding"/>
    <property type="evidence" value="ECO:0007669"/>
    <property type="project" value="UniProtKB-KW"/>
</dbReference>
<dbReference type="PANTHER" id="PTHR34269:SF11">
    <property type="entry name" value="B3 DOMAIN PROTEIN"/>
    <property type="match status" value="1"/>
</dbReference>
<reference evidence="6" key="1">
    <citation type="submission" date="2019-10" db="EMBL/GenBank/DDBJ databases">
        <authorList>
            <person name="Zhang R."/>
            <person name="Pan Y."/>
            <person name="Wang J."/>
            <person name="Ma R."/>
            <person name="Yu S."/>
        </authorList>
    </citation>
    <scope>NUCLEOTIDE SEQUENCE</scope>
    <source>
        <strain evidence="6">LA-IB0</strain>
        <tissue evidence="6">Leaf</tissue>
    </source>
</reference>
<keyword evidence="4" id="KW-0804">Transcription</keyword>
<dbReference type="Gene3D" id="2.40.330.10">
    <property type="entry name" value="DNA-binding pseudobarrel domain"/>
    <property type="match status" value="1"/>
</dbReference>
<dbReference type="Proteomes" id="UP000826271">
    <property type="component" value="Unassembled WGS sequence"/>
</dbReference>
<name>A0AAV6WRM9_9LAMI</name>
<dbReference type="SUPFAM" id="SSF101936">
    <property type="entry name" value="DNA-binding pseudobarrel domain"/>
    <property type="match status" value="1"/>
</dbReference>
<organism evidence="6 7">
    <name type="scientific">Buddleja alternifolia</name>
    <dbReference type="NCBI Taxonomy" id="168488"/>
    <lineage>
        <taxon>Eukaryota</taxon>
        <taxon>Viridiplantae</taxon>
        <taxon>Streptophyta</taxon>
        <taxon>Embryophyta</taxon>
        <taxon>Tracheophyta</taxon>
        <taxon>Spermatophyta</taxon>
        <taxon>Magnoliopsida</taxon>
        <taxon>eudicotyledons</taxon>
        <taxon>Gunneridae</taxon>
        <taxon>Pentapetalae</taxon>
        <taxon>asterids</taxon>
        <taxon>lamiids</taxon>
        <taxon>Lamiales</taxon>
        <taxon>Scrophulariaceae</taxon>
        <taxon>Buddlejeae</taxon>
        <taxon>Buddleja</taxon>
    </lineage>
</organism>
<keyword evidence="5" id="KW-0539">Nucleus</keyword>